<dbReference type="InterPro" id="IPR020578">
    <property type="entry name" value="Aminotrans_V_PyrdxlP_BS"/>
</dbReference>
<name>A0A4W2GDC2_BOBOX</name>
<dbReference type="Proteomes" id="UP000429181">
    <property type="component" value="Chromosome 3"/>
</dbReference>
<evidence type="ECO:0000256" key="5">
    <source>
        <dbReference type="ARBA" id="ARBA00019220"/>
    </source>
</evidence>
<dbReference type="InterPro" id="IPR015424">
    <property type="entry name" value="PyrdxlP-dep_Trfase"/>
</dbReference>
<feature type="region of interest" description="Disordered" evidence="13">
    <location>
        <begin position="312"/>
        <end position="347"/>
    </location>
</feature>
<dbReference type="GO" id="GO:0016597">
    <property type="term" value="F:amino acid binding"/>
    <property type="evidence" value="ECO:0007669"/>
    <property type="project" value="Ensembl"/>
</dbReference>
<dbReference type="PROSITE" id="PS00595">
    <property type="entry name" value="AA_TRANSFER_CLASS_5"/>
    <property type="match status" value="1"/>
</dbReference>
<dbReference type="PANTHER" id="PTHR21152">
    <property type="entry name" value="AMINOTRANSFERASE CLASS V"/>
    <property type="match status" value="1"/>
</dbReference>
<evidence type="ECO:0000256" key="10">
    <source>
        <dbReference type="ARBA" id="ARBA00033660"/>
    </source>
</evidence>
<evidence type="ECO:0000256" key="9">
    <source>
        <dbReference type="ARBA" id="ARBA00033634"/>
    </source>
</evidence>
<dbReference type="GO" id="GO:0008453">
    <property type="term" value="F:alanine-glyoxylate transaminase activity"/>
    <property type="evidence" value="ECO:0007669"/>
    <property type="project" value="UniProtKB-EC"/>
</dbReference>
<reference evidence="15 16" key="1">
    <citation type="submission" date="2018-11" db="EMBL/GenBank/DDBJ databases">
        <title>Haplotype-resolved cattle genomes.</title>
        <authorList>
            <person name="Low W.Y."/>
            <person name="Tearle R."/>
            <person name="Bickhart D.M."/>
            <person name="Rosen B.D."/>
            <person name="Koren S."/>
            <person name="Rhie A."/>
            <person name="Hiendleder S."/>
            <person name="Phillippy A.M."/>
            <person name="Smith T.P.L."/>
            <person name="Williams J.L."/>
        </authorList>
    </citation>
    <scope>NUCLEOTIDE SEQUENCE [LARGE SCALE GENOMIC DNA]</scope>
</reference>
<keyword evidence="7" id="KW-0808">Transferase</keyword>
<dbReference type="EC" id="2.6.1.51" evidence="3"/>
<gene>
    <name evidence="15" type="primary">AGXT</name>
</gene>
<dbReference type="GO" id="GO:0019448">
    <property type="term" value="P:L-cysteine catabolic process"/>
    <property type="evidence" value="ECO:0007669"/>
    <property type="project" value="Ensembl"/>
</dbReference>
<feature type="domain" description="Aminotransferase class V" evidence="14">
    <location>
        <begin position="68"/>
        <end position="303"/>
    </location>
</feature>
<proteinExistence type="inferred from homology"/>
<dbReference type="Ensembl" id="ENSBIXT00005027086.1">
    <property type="protein sequence ID" value="ENSBIXP00005015979.1"/>
    <property type="gene ID" value="ENSBIXG00005019708.1"/>
</dbReference>
<dbReference type="InterPro" id="IPR000192">
    <property type="entry name" value="Aminotrans_V_dom"/>
</dbReference>
<dbReference type="SUPFAM" id="SSF53383">
    <property type="entry name" value="PLP-dependent transferases"/>
    <property type="match status" value="1"/>
</dbReference>
<evidence type="ECO:0000256" key="13">
    <source>
        <dbReference type="SAM" id="MobiDB-lite"/>
    </source>
</evidence>
<keyword evidence="6" id="KW-0032">Aminotransferase</keyword>
<evidence type="ECO:0000256" key="7">
    <source>
        <dbReference type="ARBA" id="ARBA00022679"/>
    </source>
</evidence>
<evidence type="ECO:0000256" key="3">
    <source>
        <dbReference type="ARBA" id="ARBA00013027"/>
    </source>
</evidence>
<accession>A0A4W2GDC2</accession>
<keyword evidence="8" id="KW-0663">Pyridoxal phosphate</keyword>
<evidence type="ECO:0000313" key="16">
    <source>
        <dbReference type="Proteomes" id="UP000429181"/>
    </source>
</evidence>
<evidence type="ECO:0000256" key="6">
    <source>
        <dbReference type="ARBA" id="ARBA00022576"/>
    </source>
</evidence>
<dbReference type="GeneTree" id="ENSGT00940000153241"/>
<dbReference type="GO" id="GO:0042853">
    <property type="term" value="P:L-alanine catabolic process"/>
    <property type="evidence" value="ECO:0007669"/>
    <property type="project" value="Ensembl"/>
</dbReference>
<dbReference type="EC" id="2.6.1.44" evidence="4"/>
<feature type="region of interest" description="Disordered" evidence="13">
    <location>
        <begin position="369"/>
        <end position="418"/>
    </location>
</feature>
<reference evidence="15" key="2">
    <citation type="submission" date="2025-08" db="UniProtKB">
        <authorList>
            <consortium name="Ensembl"/>
        </authorList>
    </citation>
    <scope>IDENTIFICATION</scope>
</reference>
<dbReference type="InterPro" id="IPR015422">
    <property type="entry name" value="PyrdxlP-dep_Trfase_small"/>
</dbReference>
<evidence type="ECO:0000256" key="4">
    <source>
        <dbReference type="ARBA" id="ARBA00013049"/>
    </source>
</evidence>
<comment type="similarity">
    <text evidence="2 11">Belongs to the class-V pyridoxal-phosphate-dependent aminotransferase family.</text>
</comment>
<dbReference type="GO" id="GO:0007219">
    <property type="term" value="P:Notch signaling pathway"/>
    <property type="evidence" value="ECO:0007669"/>
    <property type="project" value="Ensembl"/>
</dbReference>
<dbReference type="GO" id="GO:0019265">
    <property type="term" value="P:glycine biosynthetic process, by transamination of glyoxylate"/>
    <property type="evidence" value="ECO:0007669"/>
    <property type="project" value="Ensembl"/>
</dbReference>
<sequence>MLWALTTARAVLGHRTAGWVRTMASHSLLVAPPAALSKPLFIPSRLLLGPGPSNLTPRVMAAGGLQVLGHMHQEVYQIMDEIKQGIQYVFQTRNPLSLAISGSGHCALEAALFNLLEPGDSFLVGVSGIWGQRAQDIAERIGARVYPMVKAPGGHFTLQEVEEALARHKPALLFLAHGESSTGVLQPLDGYGELCHRHQCLLLVDSVASLGGAPVYMDQQGIDVLYSGSQKVLNAPPGTSLISFSNKAKNKIYARKTKPVSFYLDIQWLANFWGCDDKPRTYHHTIPVTSLYSLRESLAHLAEQVLGGVGGAVGEPGAGSRRARLGSPQSPSPGFPQAGGPCWRRLGRGRRALGGAGADTAMGQVCSRSLAPSKAHARAQRGGSLPAERPGGKERGRAEGGLGSETPSRSPAVPTAPR</sequence>
<comment type="catalytic activity">
    <reaction evidence="10">
        <text>glyoxylate + L-alanine = glycine + pyruvate</text>
        <dbReference type="Rhea" id="RHEA:24248"/>
        <dbReference type="ChEBI" id="CHEBI:15361"/>
        <dbReference type="ChEBI" id="CHEBI:36655"/>
        <dbReference type="ChEBI" id="CHEBI:57305"/>
        <dbReference type="ChEBI" id="CHEBI:57972"/>
        <dbReference type="EC" id="2.6.1.44"/>
    </reaction>
    <physiologicalReaction direction="left-to-right" evidence="10">
        <dbReference type="Rhea" id="RHEA:24249"/>
    </physiologicalReaction>
</comment>
<evidence type="ECO:0000259" key="14">
    <source>
        <dbReference type="Pfam" id="PF00266"/>
    </source>
</evidence>
<dbReference type="GO" id="GO:0006563">
    <property type="term" value="P:L-serine metabolic process"/>
    <property type="evidence" value="ECO:0007669"/>
    <property type="project" value="Ensembl"/>
</dbReference>
<dbReference type="GO" id="GO:0005782">
    <property type="term" value="C:peroxisomal matrix"/>
    <property type="evidence" value="ECO:0007669"/>
    <property type="project" value="Ensembl"/>
</dbReference>
<comment type="catalytic activity">
    <reaction evidence="9">
        <text>L-serine + pyruvate = 3-hydroxypyruvate + L-alanine</text>
        <dbReference type="Rhea" id="RHEA:22852"/>
        <dbReference type="ChEBI" id="CHEBI:15361"/>
        <dbReference type="ChEBI" id="CHEBI:17180"/>
        <dbReference type="ChEBI" id="CHEBI:33384"/>
        <dbReference type="ChEBI" id="CHEBI:57972"/>
        <dbReference type="EC" id="2.6.1.51"/>
    </reaction>
    <physiologicalReaction direction="left-to-right" evidence="9">
        <dbReference type="Rhea" id="RHEA:22853"/>
    </physiologicalReaction>
</comment>
<evidence type="ECO:0000256" key="1">
    <source>
        <dbReference type="ARBA" id="ARBA00001933"/>
    </source>
</evidence>
<dbReference type="GO" id="GO:0030170">
    <property type="term" value="F:pyridoxal phosphate binding"/>
    <property type="evidence" value="ECO:0007669"/>
    <property type="project" value="Ensembl"/>
</dbReference>
<dbReference type="GO" id="GO:0009436">
    <property type="term" value="P:glyoxylate catabolic process"/>
    <property type="evidence" value="ECO:0007669"/>
    <property type="project" value="Ensembl"/>
</dbReference>
<comment type="cofactor">
    <cofactor evidence="1 12">
        <name>pyridoxal 5'-phosphate</name>
        <dbReference type="ChEBI" id="CHEBI:597326"/>
    </cofactor>
</comment>
<dbReference type="GO" id="GO:0004760">
    <property type="term" value="F:L-serine-pyruvate transaminase activity"/>
    <property type="evidence" value="ECO:0007669"/>
    <property type="project" value="UniProtKB-EC"/>
</dbReference>
<organism evidence="15 16">
    <name type="scientific">Bos indicus x Bos taurus</name>
    <name type="common">Hybrid cattle</name>
    <dbReference type="NCBI Taxonomy" id="30522"/>
    <lineage>
        <taxon>Eukaryota</taxon>
        <taxon>Metazoa</taxon>
        <taxon>Chordata</taxon>
        <taxon>Craniata</taxon>
        <taxon>Vertebrata</taxon>
        <taxon>Euteleostomi</taxon>
        <taxon>Mammalia</taxon>
        <taxon>Eutheria</taxon>
        <taxon>Laurasiatheria</taxon>
        <taxon>Artiodactyla</taxon>
        <taxon>Ruminantia</taxon>
        <taxon>Pecora</taxon>
        <taxon>Bovidae</taxon>
        <taxon>Bovinae</taxon>
        <taxon>Bos</taxon>
    </lineage>
</organism>
<dbReference type="Gene3D" id="3.90.1150.10">
    <property type="entry name" value="Aspartate Aminotransferase, domain 1"/>
    <property type="match status" value="1"/>
</dbReference>
<evidence type="ECO:0000313" key="15">
    <source>
        <dbReference type="Ensembl" id="ENSBIXP00005015979.1"/>
    </source>
</evidence>
<evidence type="ECO:0000256" key="11">
    <source>
        <dbReference type="RuleBase" id="RU004075"/>
    </source>
</evidence>
<dbReference type="Pfam" id="PF00266">
    <property type="entry name" value="Aminotran_5"/>
    <property type="match status" value="1"/>
</dbReference>
<dbReference type="FunFam" id="3.40.640.10:FF:000027">
    <property type="entry name" value="Serine--pyruvate aminotransferase, mitochondrial"/>
    <property type="match status" value="1"/>
</dbReference>
<dbReference type="AlphaFoldDB" id="A0A4W2GDC2"/>
<evidence type="ECO:0000256" key="12">
    <source>
        <dbReference type="RuleBase" id="RU004504"/>
    </source>
</evidence>
<dbReference type="GO" id="GO:0042803">
    <property type="term" value="F:protein homodimerization activity"/>
    <property type="evidence" value="ECO:0007669"/>
    <property type="project" value="Ensembl"/>
</dbReference>
<evidence type="ECO:0000256" key="8">
    <source>
        <dbReference type="ARBA" id="ARBA00022898"/>
    </source>
</evidence>
<dbReference type="GO" id="GO:0046724">
    <property type="term" value="P:oxalic acid secretion"/>
    <property type="evidence" value="ECO:0007669"/>
    <property type="project" value="Ensembl"/>
</dbReference>
<protein>
    <recommendedName>
        <fullName evidence="5">Alanine--glyoxylate aminotransferase</fullName>
        <ecNumber evidence="4">2.6.1.44</ecNumber>
        <ecNumber evidence="3">2.6.1.51</ecNumber>
    </recommendedName>
</protein>
<dbReference type="PANTHER" id="PTHR21152:SF40">
    <property type="entry name" value="ALANINE--GLYOXYLATE AMINOTRANSFERASE"/>
    <property type="match status" value="1"/>
</dbReference>
<dbReference type="Gene3D" id="3.40.640.10">
    <property type="entry name" value="Type I PLP-dependent aspartate aminotransferase-like (Major domain)"/>
    <property type="match status" value="1"/>
</dbReference>
<evidence type="ECO:0000256" key="2">
    <source>
        <dbReference type="ARBA" id="ARBA00009236"/>
    </source>
</evidence>
<dbReference type="InterPro" id="IPR015421">
    <property type="entry name" value="PyrdxlP-dep_Trfase_major"/>
</dbReference>